<sequence length="308" mass="35230">MLLLRSSSTPILSSMLEHLGNSVNSLSRTSSIPGNYAKPKIPQQATQSPVTRQSKHIRRVSSESNLKAISSMEEESENDSPVKFNNVSTKRRWNINKFKSKAKLEPIPSFSLLEKEMNDEKEDDLGIEFSFPQMMMDTKEDNRGLGLFQFSDRLDGLHLDSRSLYMAVGLGIDPDLTIIKHNEYQNGDQITQHYEKMVKDNPCNPLVLRNYARHLYKIEKDYTRAEELYSRAILAEPNDGGVLSEYARLRWEIHGEEETASVYFESAVLASPKNSDVLAAYASFLWNTEDKQQVEDTVEKRQLCYATY</sequence>
<evidence type="ECO:0000313" key="3">
    <source>
        <dbReference type="EMBL" id="KAF6141224.1"/>
    </source>
</evidence>
<dbReference type="GO" id="GO:0006396">
    <property type="term" value="P:RNA processing"/>
    <property type="evidence" value="ECO:0007669"/>
    <property type="project" value="InterPro"/>
</dbReference>
<dbReference type="AlphaFoldDB" id="A0A7J7LFD2"/>
<evidence type="ECO:0000259" key="2">
    <source>
        <dbReference type="Pfam" id="PF25474"/>
    </source>
</evidence>
<feature type="compositionally biased region" description="Polar residues" evidence="1">
    <location>
        <begin position="43"/>
        <end position="52"/>
    </location>
</feature>
<dbReference type="InterPro" id="IPR057352">
    <property type="entry name" value="TPR_TmcB/C"/>
</dbReference>
<dbReference type="Pfam" id="PF25474">
    <property type="entry name" value="TPR_TmcB"/>
    <property type="match status" value="1"/>
</dbReference>
<feature type="region of interest" description="Disordered" evidence="1">
    <location>
        <begin position="30"/>
        <end position="84"/>
    </location>
</feature>
<gene>
    <name evidence="3" type="ORF">GIB67_024308</name>
</gene>
<reference evidence="3 4" key="1">
    <citation type="journal article" date="2020" name="IScience">
        <title>Genome Sequencing of the Endangered Kingdonia uniflora (Circaeasteraceae, Ranunculales) Reveals Potential Mechanisms of Evolutionary Specialization.</title>
        <authorList>
            <person name="Sun Y."/>
            <person name="Deng T."/>
            <person name="Zhang A."/>
            <person name="Moore M.J."/>
            <person name="Landis J.B."/>
            <person name="Lin N."/>
            <person name="Zhang H."/>
            <person name="Zhang X."/>
            <person name="Huang J."/>
            <person name="Zhang X."/>
            <person name="Sun H."/>
            <person name="Wang H."/>
        </authorList>
    </citation>
    <scope>NUCLEOTIDE SEQUENCE [LARGE SCALE GENOMIC DNA]</scope>
    <source>
        <strain evidence="3">TB1705</strain>
        <tissue evidence="3">Leaf</tissue>
    </source>
</reference>
<accession>A0A7J7LFD2</accession>
<protein>
    <recommendedName>
        <fullName evidence="2">TmcB/TmcC TPR repeats domain-containing protein</fullName>
    </recommendedName>
</protein>
<dbReference type="Gene3D" id="1.25.40.10">
    <property type="entry name" value="Tetratricopeptide repeat domain"/>
    <property type="match status" value="1"/>
</dbReference>
<evidence type="ECO:0000313" key="4">
    <source>
        <dbReference type="Proteomes" id="UP000541444"/>
    </source>
</evidence>
<dbReference type="InterPro" id="IPR003107">
    <property type="entry name" value="HAT"/>
</dbReference>
<keyword evidence="4" id="KW-1185">Reference proteome</keyword>
<evidence type="ECO:0000256" key="1">
    <source>
        <dbReference type="SAM" id="MobiDB-lite"/>
    </source>
</evidence>
<dbReference type="SMART" id="SM00386">
    <property type="entry name" value="HAT"/>
    <property type="match status" value="3"/>
</dbReference>
<dbReference type="InterPro" id="IPR011990">
    <property type="entry name" value="TPR-like_helical_dom_sf"/>
</dbReference>
<feature type="domain" description="TmcB/TmcC TPR repeats" evidence="2">
    <location>
        <begin position="188"/>
        <end position="236"/>
    </location>
</feature>
<organism evidence="3 4">
    <name type="scientific">Kingdonia uniflora</name>
    <dbReference type="NCBI Taxonomy" id="39325"/>
    <lineage>
        <taxon>Eukaryota</taxon>
        <taxon>Viridiplantae</taxon>
        <taxon>Streptophyta</taxon>
        <taxon>Embryophyta</taxon>
        <taxon>Tracheophyta</taxon>
        <taxon>Spermatophyta</taxon>
        <taxon>Magnoliopsida</taxon>
        <taxon>Ranunculales</taxon>
        <taxon>Circaeasteraceae</taxon>
        <taxon>Kingdonia</taxon>
    </lineage>
</organism>
<name>A0A7J7LFD2_9MAGN</name>
<dbReference type="PANTHER" id="PTHR26312">
    <property type="entry name" value="TETRATRICOPEPTIDE REPEAT PROTEIN 5"/>
    <property type="match status" value="1"/>
</dbReference>
<comment type="caution">
    <text evidence="3">The sequence shown here is derived from an EMBL/GenBank/DDBJ whole genome shotgun (WGS) entry which is preliminary data.</text>
</comment>
<dbReference type="OrthoDB" id="1926212at2759"/>
<dbReference type="PANTHER" id="PTHR26312:SF222">
    <property type="entry name" value="EXPRESSED PROTEIN"/>
    <property type="match status" value="1"/>
</dbReference>
<dbReference type="Proteomes" id="UP000541444">
    <property type="component" value="Unassembled WGS sequence"/>
</dbReference>
<dbReference type="SUPFAM" id="SSF48452">
    <property type="entry name" value="TPR-like"/>
    <property type="match status" value="1"/>
</dbReference>
<proteinExistence type="predicted"/>
<dbReference type="EMBL" id="JACGCM010002329">
    <property type="protein sequence ID" value="KAF6141224.1"/>
    <property type="molecule type" value="Genomic_DNA"/>
</dbReference>